<comment type="caution">
    <text evidence="1">The sequence shown here is derived from an EMBL/GenBank/DDBJ whole genome shotgun (WGS) entry which is preliminary data.</text>
</comment>
<evidence type="ECO:0000313" key="2">
    <source>
        <dbReference type="Proteomes" id="UP001162483"/>
    </source>
</evidence>
<feature type="non-terminal residue" evidence="1">
    <location>
        <position position="1"/>
    </location>
</feature>
<proteinExistence type="predicted"/>
<gene>
    <name evidence="1" type="ORF">SPARVUS_LOCUS2849721</name>
</gene>
<evidence type="ECO:0000313" key="1">
    <source>
        <dbReference type="EMBL" id="CAI9546542.1"/>
    </source>
</evidence>
<dbReference type="Proteomes" id="UP001162483">
    <property type="component" value="Unassembled WGS sequence"/>
</dbReference>
<sequence>PVIICQLCNKFIRELSLLLNIPWSTDSGIITKWKQLGTIATRPHKMTEQGQRSVQKSPNVYRVNNYRPPNFVWPSD</sequence>
<organism evidence="1 2">
    <name type="scientific">Staurois parvus</name>
    <dbReference type="NCBI Taxonomy" id="386267"/>
    <lineage>
        <taxon>Eukaryota</taxon>
        <taxon>Metazoa</taxon>
        <taxon>Chordata</taxon>
        <taxon>Craniata</taxon>
        <taxon>Vertebrata</taxon>
        <taxon>Euteleostomi</taxon>
        <taxon>Amphibia</taxon>
        <taxon>Batrachia</taxon>
        <taxon>Anura</taxon>
        <taxon>Neobatrachia</taxon>
        <taxon>Ranoidea</taxon>
        <taxon>Ranidae</taxon>
        <taxon>Staurois</taxon>
    </lineage>
</organism>
<keyword evidence="2" id="KW-1185">Reference proteome</keyword>
<name>A0ABN9BGH9_9NEOB</name>
<reference evidence="1" key="1">
    <citation type="submission" date="2023-05" db="EMBL/GenBank/DDBJ databases">
        <authorList>
            <person name="Stuckert A."/>
        </authorList>
    </citation>
    <scope>NUCLEOTIDE SEQUENCE</scope>
</reference>
<dbReference type="EMBL" id="CATNWA010003879">
    <property type="protein sequence ID" value="CAI9546542.1"/>
    <property type="molecule type" value="Genomic_DNA"/>
</dbReference>
<accession>A0ABN9BGH9</accession>
<protein>
    <submittedName>
        <fullName evidence="1">Uncharacterized protein</fullName>
    </submittedName>
</protein>